<evidence type="ECO:0000256" key="1">
    <source>
        <dbReference type="SAM" id="Phobius"/>
    </source>
</evidence>
<keyword evidence="1" id="KW-0812">Transmembrane</keyword>
<sequence length="204" mass="23687">MIALLLFILPMLRHFYNLWMPDSYRQDYASESFFAYNLSWYIFIVCFVIFSFLRESELARLPSVFDFARFSLSTGEIHPLFFKIKLFGKTADVRTIETILEPGLFLIIGSILWKFDQGIGIFIIVCSIFYSIGYMAAYHQGDNFVMDKIDEMICSEELVSSFVEGKDSSKTRGVHYYGRRPADPDVRRKVADSFFESEDVVEAL</sequence>
<name>A0A916JIS1_9BACT</name>
<feature type="transmembrane region" description="Helical" evidence="1">
    <location>
        <begin position="33"/>
        <end position="53"/>
    </location>
</feature>
<organism evidence="2 3">
    <name type="scientific">Dyadobacter helix</name>
    <dbReference type="NCBI Taxonomy" id="2822344"/>
    <lineage>
        <taxon>Bacteria</taxon>
        <taxon>Pseudomonadati</taxon>
        <taxon>Bacteroidota</taxon>
        <taxon>Cytophagia</taxon>
        <taxon>Cytophagales</taxon>
        <taxon>Spirosomataceae</taxon>
        <taxon>Dyadobacter</taxon>
    </lineage>
</organism>
<dbReference type="AlphaFoldDB" id="A0A916JIS1"/>
<comment type="caution">
    <text evidence="2">The sequence shown here is derived from an EMBL/GenBank/DDBJ whole genome shotgun (WGS) entry which is preliminary data.</text>
</comment>
<reference evidence="2" key="1">
    <citation type="submission" date="2021-04" db="EMBL/GenBank/DDBJ databases">
        <authorList>
            <person name="Rodrigo-Torres L."/>
            <person name="Arahal R. D."/>
            <person name="Lucena T."/>
        </authorList>
    </citation>
    <scope>NUCLEOTIDE SEQUENCE</scope>
    <source>
        <strain evidence="2">CECT 9275</strain>
    </source>
</reference>
<feature type="transmembrane region" description="Helical" evidence="1">
    <location>
        <begin position="119"/>
        <end position="138"/>
    </location>
</feature>
<dbReference type="RefSeq" id="WP_215241167.1">
    <property type="nucleotide sequence ID" value="NZ_CAJRAF010000002.1"/>
</dbReference>
<dbReference type="EMBL" id="CAJRAF010000002">
    <property type="protein sequence ID" value="CAG5011155.1"/>
    <property type="molecule type" value="Genomic_DNA"/>
</dbReference>
<keyword evidence="3" id="KW-1185">Reference proteome</keyword>
<evidence type="ECO:0000313" key="3">
    <source>
        <dbReference type="Proteomes" id="UP000680038"/>
    </source>
</evidence>
<proteinExistence type="predicted"/>
<accession>A0A916JIS1</accession>
<evidence type="ECO:0000313" key="2">
    <source>
        <dbReference type="EMBL" id="CAG5011155.1"/>
    </source>
</evidence>
<keyword evidence="1" id="KW-1133">Transmembrane helix</keyword>
<keyword evidence="1" id="KW-0472">Membrane</keyword>
<dbReference type="Proteomes" id="UP000680038">
    <property type="component" value="Unassembled WGS sequence"/>
</dbReference>
<protein>
    <submittedName>
        <fullName evidence="2">Uncharacterized protein</fullName>
    </submittedName>
</protein>
<gene>
    <name evidence="2" type="ORF">DYBT9275_04894</name>
</gene>